<proteinExistence type="predicted"/>
<sequence>MTLALSTLYDLVFVTSAPLYSSMNTFWNSFHNSLEINKYSIDGHRRVLSIIANDFNYEVIKKNLGVLNDLICVVRKHARIYRPGGLVTNKPVIRHEKNV</sequence>
<dbReference type="Proteomes" id="UP000789860">
    <property type="component" value="Unassembled WGS sequence"/>
</dbReference>
<accession>A0ACA9MIV6</accession>
<feature type="non-terminal residue" evidence="1">
    <location>
        <position position="99"/>
    </location>
</feature>
<dbReference type="EMBL" id="CAJVPM010011425">
    <property type="protein sequence ID" value="CAG8581009.1"/>
    <property type="molecule type" value="Genomic_DNA"/>
</dbReference>
<evidence type="ECO:0000313" key="2">
    <source>
        <dbReference type="Proteomes" id="UP000789860"/>
    </source>
</evidence>
<evidence type="ECO:0000313" key="1">
    <source>
        <dbReference type="EMBL" id="CAG8581009.1"/>
    </source>
</evidence>
<organism evidence="1 2">
    <name type="scientific">Scutellospora calospora</name>
    <dbReference type="NCBI Taxonomy" id="85575"/>
    <lineage>
        <taxon>Eukaryota</taxon>
        <taxon>Fungi</taxon>
        <taxon>Fungi incertae sedis</taxon>
        <taxon>Mucoromycota</taxon>
        <taxon>Glomeromycotina</taxon>
        <taxon>Glomeromycetes</taxon>
        <taxon>Diversisporales</taxon>
        <taxon>Gigasporaceae</taxon>
        <taxon>Scutellospora</taxon>
    </lineage>
</organism>
<keyword evidence="2" id="KW-1185">Reference proteome</keyword>
<protein>
    <submittedName>
        <fullName evidence="1">9212_t:CDS:1</fullName>
    </submittedName>
</protein>
<reference evidence="1" key="1">
    <citation type="submission" date="2021-06" db="EMBL/GenBank/DDBJ databases">
        <authorList>
            <person name="Kallberg Y."/>
            <person name="Tangrot J."/>
            <person name="Rosling A."/>
        </authorList>
    </citation>
    <scope>NUCLEOTIDE SEQUENCE</scope>
    <source>
        <strain evidence="1">AU212A</strain>
    </source>
</reference>
<gene>
    <name evidence="1" type="ORF">SCALOS_LOCUS6205</name>
</gene>
<name>A0ACA9MIV6_9GLOM</name>
<comment type="caution">
    <text evidence="1">The sequence shown here is derived from an EMBL/GenBank/DDBJ whole genome shotgun (WGS) entry which is preliminary data.</text>
</comment>